<dbReference type="RefSeq" id="XP_025349964.1">
    <property type="nucleotide sequence ID" value="XM_025495675.1"/>
</dbReference>
<reference evidence="1 2" key="1">
    <citation type="journal article" date="2018" name="Mol. Biol. Evol.">
        <title>Broad Genomic Sampling Reveals a Smut Pathogenic Ancestry of the Fungal Clade Ustilaginomycotina.</title>
        <authorList>
            <person name="Kijpornyongpan T."/>
            <person name="Mondo S.J."/>
            <person name="Barry K."/>
            <person name="Sandor L."/>
            <person name="Lee J."/>
            <person name="Lipzen A."/>
            <person name="Pangilinan J."/>
            <person name="LaButti K."/>
            <person name="Hainaut M."/>
            <person name="Henrissat B."/>
            <person name="Grigoriev I.V."/>
            <person name="Spatafora J.W."/>
            <person name="Aime M.C."/>
        </authorList>
    </citation>
    <scope>NUCLEOTIDE SEQUENCE [LARGE SCALE GENOMIC DNA]</scope>
    <source>
        <strain evidence="1 2">MCA 4718</strain>
    </source>
</reference>
<protein>
    <submittedName>
        <fullName evidence="1">DUF1749-domain-containing protein</fullName>
    </submittedName>
</protein>
<dbReference type="PANTHER" id="PTHR31591:SF1">
    <property type="entry name" value="UPF0613 PROTEIN PB24D3.06C"/>
    <property type="match status" value="1"/>
</dbReference>
<dbReference type="InterPro" id="IPR013744">
    <property type="entry name" value="SidJ"/>
</dbReference>
<sequence>MSSAASSSSTISSAPDVRWSVSIYTEKPARLPLLNSNPDSPHCLVFIGGLTDSLGTVPFLNRIAQGIAPYGFSVVQLQLSSALGGFGVCSLEGDAEEIAMAVMFLRSKGKDKIILMGHSTGSQDVMEYLSYPGGSTARGNGAKVDGAILQGPVSDREAFEGMEAGEHRKGLEEKLVLATSLVKEGKGSQLLPRDIPVQRRPEAGGSKEQLGNVDAVYDSPMTAYRFWSLYAKGGDDDYFSTDLGKERTSAIWDAAGSGLGADSGGYVLALVGAEE</sequence>
<proteinExistence type="predicted"/>
<dbReference type="PANTHER" id="PTHR31591">
    <property type="entry name" value="UPF0613 PROTEIN PB24D3.06C"/>
    <property type="match status" value="1"/>
</dbReference>
<dbReference type="SUPFAM" id="SSF53474">
    <property type="entry name" value="alpha/beta-Hydrolases"/>
    <property type="match status" value="1"/>
</dbReference>
<dbReference type="InterPro" id="IPR029058">
    <property type="entry name" value="AB_hydrolase_fold"/>
</dbReference>
<gene>
    <name evidence="1" type="ORF">BCV69DRAFT_98043</name>
</gene>
<dbReference type="Gene3D" id="3.40.50.1820">
    <property type="entry name" value="alpha/beta hydrolase"/>
    <property type="match status" value="1"/>
</dbReference>
<dbReference type="STRING" id="1684307.A0A316UD88"/>
<organism evidence="1 2">
    <name type="scientific">Pseudomicrostroma glucosiphilum</name>
    <dbReference type="NCBI Taxonomy" id="1684307"/>
    <lineage>
        <taxon>Eukaryota</taxon>
        <taxon>Fungi</taxon>
        <taxon>Dikarya</taxon>
        <taxon>Basidiomycota</taxon>
        <taxon>Ustilaginomycotina</taxon>
        <taxon>Exobasidiomycetes</taxon>
        <taxon>Microstromatales</taxon>
        <taxon>Microstromatales incertae sedis</taxon>
        <taxon>Pseudomicrostroma</taxon>
    </lineage>
</organism>
<dbReference type="GeneID" id="37017409"/>
<keyword evidence="2" id="KW-1185">Reference proteome</keyword>
<name>A0A316UD88_9BASI</name>
<dbReference type="OrthoDB" id="10034502at2759"/>
<evidence type="ECO:0000313" key="2">
    <source>
        <dbReference type="Proteomes" id="UP000245942"/>
    </source>
</evidence>
<dbReference type="Pfam" id="PF08538">
    <property type="entry name" value="DUF1749"/>
    <property type="match status" value="1"/>
</dbReference>
<accession>A0A316UD88</accession>
<dbReference type="Proteomes" id="UP000245942">
    <property type="component" value="Unassembled WGS sequence"/>
</dbReference>
<evidence type="ECO:0000313" key="1">
    <source>
        <dbReference type="EMBL" id="PWN22804.1"/>
    </source>
</evidence>
<dbReference type="EMBL" id="KZ819322">
    <property type="protein sequence ID" value="PWN22804.1"/>
    <property type="molecule type" value="Genomic_DNA"/>
</dbReference>
<dbReference type="AlphaFoldDB" id="A0A316UD88"/>